<dbReference type="PANTHER" id="PTHR15526:SF5">
    <property type="entry name" value="MUSKELIN"/>
    <property type="match status" value="1"/>
</dbReference>
<evidence type="ECO:0000313" key="5">
    <source>
        <dbReference type="Proteomes" id="UP000814243"/>
    </source>
</evidence>
<sequence>MDDKYETVKLCYTVHRYSSYSSNYIPENIMVNNPTDQLSRWFTDSNSPSQYIMLKLKSPSIVESIKFGKYIKAHVSDLKKFQIYGGAEENNLSLLLTA</sequence>
<dbReference type="Gene3D" id="2.60.120.260">
    <property type="entry name" value="Galactose-binding domain-like"/>
    <property type="match status" value="1"/>
</dbReference>
<reference evidence="4" key="1">
    <citation type="journal article" date="2021" name="G3 (Bethesda)">
        <title>Genome and transcriptome analysis of the beet armyworm Spodoptera exigua reveals targets for pest control. .</title>
        <authorList>
            <person name="Simon S."/>
            <person name="Breeschoten T."/>
            <person name="Jansen H.J."/>
            <person name="Dirks R.P."/>
            <person name="Schranz M.E."/>
            <person name="Ros V.I.D."/>
        </authorList>
    </citation>
    <scope>NUCLEOTIDE SEQUENCE</scope>
    <source>
        <strain evidence="4">TB_SE_WUR_2020</strain>
    </source>
</reference>
<dbReference type="EMBL" id="JACEFF010000665">
    <property type="protein sequence ID" value="KAH9633209.1"/>
    <property type="molecule type" value="Genomic_DNA"/>
</dbReference>
<dbReference type="Proteomes" id="UP000814243">
    <property type="component" value="Unassembled WGS sequence"/>
</dbReference>
<organism evidence="4 5">
    <name type="scientific">Spodoptera exigua</name>
    <name type="common">Beet armyworm</name>
    <name type="synonym">Noctua fulgens</name>
    <dbReference type="NCBI Taxonomy" id="7107"/>
    <lineage>
        <taxon>Eukaryota</taxon>
        <taxon>Metazoa</taxon>
        <taxon>Ecdysozoa</taxon>
        <taxon>Arthropoda</taxon>
        <taxon>Hexapoda</taxon>
        <taxon>Insecta</taxon>
        <taxon>Pterygota</taxon>
        <taxon>Neoptera</taxon>
        <taxon>Endopterygota</taxon>
        <taxon>Lepidoptera</taxon>
        <taxon>Glossata</taxon>
        <taxon>Ditrysia</taxon>
        <taxon>Noctuoidea</taxon>
        <taxon>Noctuidae</taxon>
        <taxon>Amphipyrinae</taxon>
        <taxon>Spodoptera</taxon>
    </lineage>
</organism>
<proteinExistence type="predicted"/>
<dbReference type="InterPro" id="IPR052456">
    <property type="entry name" value="CTLH_complex_component"/>
</dbReference>
<dbReference type="InterPro" id="IPR010565">
    <property type="entry name" value="Muskelin_N"/>
</dbReference>
<dbReference type="GO" id="GO:0005737">
    <property type="term" value="C:cytoplasm"/>
    <property type="evidence" value="ECO:0007669"/>
    <property type="project" value="TreeGrafter"/>
</dbReference>
<evidence type="ECO:0000259" key="3">
    <source>
        <dbReference type="Pfam" id="PF06588"/>
    </source>
</evidence>
<accession>A0A922MAP2</accession>
<dbReference type="PANTHER" id="PTHR15526">
    <property type="entry name" value="MUSKELIN"/>
    <property type="match status" value="1"/>
</dbReference>
<dbReference type="InterPro" id="IPR008979">
    <property type="entry name" value="Galactose-bd-like_sf"/>
</dbReference>
<protein>
    <recommendedName>
        <fullName evidence="3">Muskelin N-terminal domain-containing protein</fullName>
    </recommendedName>
</protein>
<dbReference type="Pfam" id="PF06588">
    <property type="entry name" value="Muskelin_N"/>
    <property type="match status" value="1"/>
</dbReference>
<comment type="caution">
    <text evidence="4">The sequence shown here is derived from an EMBL/GenBank/DDBJ whole genome shotgun (WGS) entry which is preliminary data.</text>
</comment>
<evidence type="ECO:0000313" key="4">
    <source>
        <dbReference type="EMBL" id="KAH9633209.1"/>
    </source>
</evidence>
<feature type="domain" description="Muskelin N-terminal" evidence="3">
    <location>
        <begin position="9"/>
        <end position="97"/>
    </location>
</feature>
<gene>
    <name evidence="4" type="ORF">HF086_017764</name>
</gene>
<evidence type="ECO:0000256" key="2">
    <source>
        <dbReference type="ARBA" id="ARBA00022737"/>
    </source>
</evidence>
<dbReference type="SUPFAM" id="SSF49785">
    <property type="entry name" value="Galactose-binding domain-like"/>
    <property type="match status" value="1"/>
</dbReference>
<name>A0A922MAP2_SPOEX</name>
<dbReference type="AlphaFoldDB" id="A0A922MAP2"/>
<keyword evidence="2" id="KW-0677">Repeat</keyword>
<evidence type="ECO:0000256" key="1">
    <source>
        <dbReference type="ARBA" id="ARBA00022441"/>
    </source>
</evidence>
<keyword evidence="1" id="KW-0880">Kelch repeat</keyword>